<evidence type="ECO:0000256" key="1">
    <source>
        <dbReference type="ARBA" id="ARBA00004651"/>
    </source>
</evidence>
<dbReference type="InterPro" id="IPR004117">
    <property type="entry name" value="7tm6_olfct_rcpt"/>
</dbReference>
<evidence type="ECO:0000256" key="4">
    <source>
        <dbReference type="ARBA" id="ARBA00022692"/>
    </source>
</evidence>
<dbReference type="Proteomes" id="UP000410492">
    <property type="component" value="Unassembled WGS sequence"/>
</dbReference>
<dbReference type="EMBL" id="CAACVG010009137">
    <property type="protein sequence ID" value="VEN52212.1"/>
    <property type="molecule type" value="Genomic_DNA"/>
</dbReference>
<organism evidence="11 12">
    <name type="scientific">Callosobruchus maculatus</name>
    <name type="common">Southern cowpea weevil</name>
    <name type="synonym">Pulse bruchid</name>
    <dbReference type="NCBI Taxonomy" id="64391"/>
    <lineage>
        <taxon>Eukaryota</taxon>
        <taxon>Metazoa</taxon>
        <taxon>Ecdysozoa</taxon>
        <taxon>Arthropoda</taxon>
        <taxon>Hexapoda</taxon>
        <taxon>Insecta</taxon>
        <taxon>Pterygota</taxon>
        <taxon>Neoptera</taxon>
        <taxon>Endopterygota</taxon>
        <taxon>Coleoptera</taxon>
        <taxon>Polyphaga</taxon>
        <taxon>Cucujiformia</taxon>
        <taxon>Chrysomeloidea</taxon>
        <taxon>Chrysomelidae</taxon>
        <taxon>Bruchinae</taxon>
        <taxon>Bruchini</taxon>
        <taxon>Callosobruchus</taxon>
    </lineage>
</organism>
<keyword evidence="9" id="KW-0807">Transducer</keyword>
<evidence type="ECO:0008006" key="13">
    <source>
        <dbReference type="Google" id="ProtNLM"/>
    </source>
</evidence>
<dbReference type="AlphaFoldDB" id="A0A653CWT2"/>
<keyword evidence="2" id="KW-1003">Cell membrane</keyword>
<dbReference type="Pfam" id="PF02949">
    <property type="entry name" value="7tm_6"/>
    <property type="match status" value="1"/>
</dbReference>
<keyword evidence="3" id="KW-0716">Sensory transduction</keyword>
<keyword evidence="5" id="KW-0552">Olfaction</keyword>
<dbReference type="GO" id="GO:0005549">
    <property type="term" value="F:odorant binding"/>
    <property type="evidence" value="ECO:0007669"/>
    <property type="project" value="InterPro"/>
</dbReference>
<keyword evidence="8" id="KW-0675">Receptor</keyword>
<name>A0A653CWT2_CALMS</name>
<dbReference type="GO" id="GO:0007165">
    <property type="term" value="P:signal transduction"/>
    <property type="evidence" value="ECO:0007669"/>
    <property type="project" value="UniProtKB-KW"/>
</dbReference>
<sequence>MHEVASCIYICAAMIFANVKAVLLYLNRDDMAMLMELIGAKIFQPKNLRQTKMAEEALRFHKNQRLLILGTCFTAVSCLVTTPIFYNKNEEQLPFTGWYPFNVTRSPHHELIYLYQCTAIFFEVFINMYTEITMGAFCTFISIQCDFICDNLRSIDAKDSTAKINDFVEHHIQTVRFSKITEVVYAEICLAQFASITLALCMSLLLLSGVGLLITENKLQLDFGIICFLGGLQ</sequence>
<evidence type="ECO:0000256" key="7">
    <source>
        <dbReference type="ARBA" id="ARBA00023136"/>
    </source>
</evidence>
<keyword evidence="7 10" id="KW-0472">Membrane</keyword>
<comment type="subcellular location">
    <subcellularLocation>
        <location evidence="1">Cell membrane</location>
        <topology evidence="1">Multi-pass membrane protein</topology>
    </subcellularLocation>
</comment>
<gene>
    <name evidence="11" type="ORF">CALMAC_LOCUS12426</name>
</gene>
<feature type="transmembrane region" description="Helical" evidence="10">
    <location>
        <begin position="193"/>
        <end position="214"/>
    </location>
</feature>
<keyword evidence="4 10" id="KW-0812">Transmembrane</keyword>
<evidence type="ECO:0000256" key="9">
    <source>
        <dbReference type="ARBA" id="ARBA00023224"/>
    </source>
</evidence>
<evidence type="ECO:0000256" key="5">
    <source>
        <dbReference type="ARBA" id="ARBA00022725"/>
    </source>
</evidence>
<evidence type="ECO:0000256" key="6">
    <source>
        <dbReference type="ARBA" id="ARBA00022989"/>
    </source>
</evidence>
<accession>A0A653CWT2</accession>
<proteinExistence type="predicted"/>
<evidence type="ECO:0000256" key="2">
    <source>
        <dbReference type="ARBA" id="ARBA00022475"/>
    </source>
</evidence>
<dbReference type="GO" id="GO:0004984">
    <property type="term" value="F:olfactory receptor activity"/>
    <property type="evidence" value="ECO:0007669"/>
    <property type="project" value="InterPro"/>
</dbReference>
<evidence type="ECO:0000256" key="10">
    <source>
        <dbReference type="SAM" id="Phobius"/>
    </source>
</evidence>
<protein>
    <recommendedName>
        <fullName evidence="13">Odorant receptor</fullName>
    </recommendedName>
</protein>
<keyword evidence="6 10" id="KW-1133">Transmembrane helix</keyword>
<feature type="transmembrane region" description="Helical" evidence="10">
    <location>
        <begin position="6"/>
        <end position="26"/>
    </location>
</feature>
<dbReference type="OrthoDB" id="8196465at2759"/>
<dbReference type="PANTHER" id="PTHR21137:SF35">
    <property type="entry name" value="ODORANT RECEPTOR 19A-RELATED"/>
    <property type="match status" value="1"/>
</dbReference>
<reference evidence="11 12" key="1">
    <citation type="submission" date="2019-01" db="EMBL/GenBank/DDBJ databases">
        <authorList>
            <person name="Sayadi A."/>
        </authorList>
    </citation>
    <scope>NUCLEOTIDE SEQUENCE [LARGE SCALE GENOMIC DNA]</scope>
</reference>
<evidence type="ECO:0000313" key="12">
    <source>
        <dbReference type="Proteomes" id="UP000410492"/>
    </source>
</evidence>
<dbReference type="PANTHER" id="PTHR21137">
    <property type="entry name" value="ODORANT RECEPTOR"/>
    <property type="match status" value="1"/>
</dbReference>
<keyword evidence="12" id="KW-1185">Reference proteome</keyword>
<evidence type="ECO:0000256" key="8">
    <source>
        <dbReference type="ARBA" id="ARBA00023170"/>
    </source>
</evidence>
<dbReference type="GO" id="GO:0005886">
    <property type="term" value="C:plasma membrane"/>
    <property type="evidence" value="ECO:0007669"/>
    <property type="project" value="UniProtKB-SubCell"/>
</dbReference>
<evidence type="ECO:0000313" key="11">
    <source>
        <dbReference type="EMBL" id="VEN52212.1"/>
    </source>
</evidence>
<evidence type="ECO:0000256" key="3">
    <source>
        <dbReference type="ARBA" id="ARBA00022606"/>
    </source>
</evidence>
<feature type="transmembrane region" description="Helical" evidence="10">
    <location>
        <begin position="66"/>
        <end position="86"/>
    </location>
</feature>